<dbReference type="GO" id="GO:0005829">
    <property type="term" value="C:cytosol"/>
    <property type="evidence" value="ECO:0007669"/>
    <property type="project" value="TreeGrafter"/>
</dbReference>
<name>A0A7C9QTB2_9PROT</name>
<dbReference type="PANTHER" id="PTHR24567">
    <property type="entry name" value="CRP FAMILY TRANSCRIPTIONAL REGULATORY PROTEIN"/>
    <property type="match status" value="1"/>
</dbReference>
<dbReference type="PROSITE" id="PS50042">
    <property type="entry name" value="CNMP_BINDING_3"/>
    <property type="match status" value="1"/>
</dbReference>
<evidence type="ECO:0000256" key="2">
    <source>
        <dbReference type="ARBA" id="ARBA00023125"/>
    </source>
</evidence>
<feature type="domain" description="Cyclic nucleotide-binding" evidence="4">
    <location>
        <begin position="14"/>
        <end position="108"/>
    </location>
</feature>
<dbReference type="Gene3D" id="2.60.120.10">
    <property type="entry name" value="Jelly Rolls"/>
    <property type="match status" value="1"/>
</dbReference>
<gene>
    <name evidence="6" type="ORF">G4223_05605</name>
</gene>
<comment type="caution">
    <text evidence="6">The sequence shown here is derived from an EMBL/GenBank/DDBJ whole genome shotgun (WGS) entry which is preliminary data.</text>
</comment>
<dbReference type="Pfam" id="PF00027">
    <property type="entry name" value="cNMP_binding"/>
    <property type="match status" value="1"/>
</dbReference>
<dbReference type="EMBL" id="JAAIYP010000032">
    <property type="protein sequence ID" value="NFV79581.1"/>
    <property type="molecule type" value="Genomic_DNA"/>
</dbReference>
<evidence type="ECO:0000259" key="5">
    <source>
        <dbReference type="PROSITE" id="PS51063"/>
    </source>
</evidence>
<protein>
    <submittedName>
        <fullName evidence="6">Cyclic nucleotide-binding domain-containing protein</fullName>
    </submittedName>
</protein>
<dbReference type="InterPro" id="IPR050397">
    <property type="entry name" value="Env_Response_Regulators"/>
</dbReference>
<evidence type="ECO:0000259" key="4">
    <source>
        <dbReference type="PROSITE" id="PS50042"/>
    </source>
</evidence>
<keyword evidence="1" id="KW-0805">Transcription regulation</keyword>
<keyword evidence="3" id="KW-0804">Transcription</keyword>
<reference evidence="6 7" key="1">
    <citation type="submission" date="2020-02" db="EMBL/GenBank/DDBJ databases">
        <authorList>
            <person name="Dziuba M."/>
            <person name="Kuznetsov B."/>
            <person name="Mardanov A."/>
            <person name="Ravin N."/>
            <person name="Grouzdev D."/>
        </authorList>
    </citation>
    <scope>NUCLEOTIDE SEQUENCE [LARGE SCALE GENOMIC DNA]</scope>
    <source>
        <strain evidence="6 7">SpK</strain>
    </source>
</reference>
<dbReference type="Pfam" id="PF13545">
    <property type="entry name" value="HTH_Crp_2"/>
    <property type="match status" value="1"/>
</dbReference>
<dbReference type="InterPro" id="IPR036388">
    <property type="entry name" value="WH-like_DNA-bd_sf"/>
</dbReference>
<dbReference type="RefSeq" id="WP_163676225.1">
    <property type="nucleotide sequence ID" value="NZ_JAAIYP010000032.1"/>
</dbReference>
<dbReference type="GO" id="GO:0003700">
    <property type="term" value="F:DNA-binding transcription factor activity"/>
    <property type="evidence" value="ECO:0007669"/>
    <property type="project" value="TreeGrafter"/>
</dbReference>
<sequence>MKSEALEALRCHPLFAALPAAELAAVLDLPEVLAFARGETLFRQGDEARRLYVIVRGRVELQIERLDRPPEVLAQLVAGESVGADALLPAGRHAATAIVAEPAEVAVIAAHRLVARLDQEFDLALIMLAEMAGSLRGQVKEITELKLQSTSERLASYLAALAGDCCGRAVVRLPCEKRLLADRLGMEPATLSRAFAKLRDWGVETGRGDRVDIADVGALRKLSESLATDGDGDTP</sequence>
<dbReference type="Gene3D" id="1.10.10.10">
    <property type="entry name" value="Winged helix-like DNA-binding domain superfamily/Winged helix DNA-binding domain"/>
    <property type="match status" value="1"/>
</dbReference>
<accession>A0A7C9QTB2</accession>
<evidence type="ECO:0000313" key="6">
    <source>
        <dbReference type="EMBL" id="NFV79581.1"/>
    </source>
</evidence>
<feature type="domain" description="HTH crp-type" evidence="5">
    <location>
        <begin position="148"/>
        <end position="217"/>
    </location>
</feature>
<dbReference type="SUPFAM" id="SSF46785">
    <property type="entry name" value="Winged helix' DNA-binding domain"/>
    <property type="match status" value="1"/>
</dbReference>
<dbReference type="SUPFAM" id="SSF51206">
    <property type="entry name" value="cAMP-binding domain-like"/>
    <property type="match status" value="1"/>
</dbReference>
<evidence type="ECO:0000313" key="7">
    <source>
        <dbReference type="Proteomes" id="UP000480684"/>
    </source>
</evidence>
<dbReference type="InterPro" id="IPR014710">
    <property type="entry name" value="RmlC-like_jellyroll"/>
</dbReference>
<dbReference type="GO" id="GO:0003677">
    <property type="term" value="F:DNA binding"/>
    <property type="evidence" value="ECO:0007669"/>
    <property type="project" value="UniProtKB-KW"/>
</dbReference>
<dbReference type="InterPro" id="IPR012318">
    <property type="entry name" value="HTH_CRP"/>
</dbReference>
<keyword evidence="2" id="KW-0238">DNA-binding</keyword>
<dbReference type="SMART" id="SM00100">
    <property type="entry name" value="cNMP"/>
    <property type="match status" value="1"/>
</dbReference>
<dbReference type="PROSITE" id="PS51063">
    <property type="entry name" value="HTH_CRP_2"/>
    <property type="match status" value="1"/>
</dbReference>
<dbReference type="SMART" id="SM00419">
    <property type="entry name" value="HTH_CRP"/>
    <property type="match status" value="1"/>
</dbReference>
<organism evidence="6 7">
    <name type="scientific">Magnetospirillum aberrantis SpK</name>
    <dbReference type="NCBI Taxonomy" id="908842"/>
    <lineage>
        <taxon>Bacteria</taxon>
        <taxon>Pseudomonadati</taxon>
        <taxon>Pseudomonadota</taxon>
        <taxon>Alphaproteobacteria</taxon>
        <taxon>Rhodospirillales</taxon>
        <taxon>Rhodospirillaceae</taxon>
        <taxon>Magnetospirillum</taxon>
    </lineage>
</organism>
<keyword evidence="7" id="KW-1185">Reference proteome</keyword>
<dbReference type="AlphaFoldDB" id="A0A7C9QTB2"/>
<dbReference type="Proteomes" id="UP000480684">
    <property type="component" value="Unassembled WGS sequence"/>
</dbReference>
<dbReference type="InterPro" id="IPR018490">
    <property type="entry name" value="cNMP-bd_dom_sf"/>
</dbReference>
<evidence type="ECO:0000256" key="3">
    <source>
        <dbReference type="ARBA" id="ARBA00023163"/>
    </source>
</evidence>
<dbReference type="InterPro" id="IPR000595">
    <property type="entry name" value="cNMP-bd_dom"/>
</dbReference>
<dbReference type="PANTHER" id="PTHR24567:SF74">
    <property type="entry name" value="HTH-TYPE TRANSCRIPTIONAL REGULATOR ARCR"/>
    <property type="match status" value="1"/>
</dbReference>
<proteinExistence type="predicted"/>
<dbReference type="CDD" id="cd00038">
    <property type="entry name" value="CAP_ED"/>
    <property type="match status" value="1"/>
</dbReference>
<dbReference type="InterPro" id="IPR036390">
    <property type="entry name" value="WH_DNA-bd_sf"/>
</dbReference>
<evidence type="ECO:0000256" key="1">
    <source>
        <dbReference type="ARBA" id="ARBA00023015"/>
    </source>
</evidence>